<dbReference type="EMBL" id="CP096255">
    <property type="protein sequence ID" value="UPT89806.1"/>
    <property type="molecule type" value="Genomic_DNA"/>
</dbReference>
<reference evidence="1" key="1">
    <citation type="journal article" date="2017" name="Syst. Appl. Microbiol.">
        <title>Soybeans inoculated with root zone soils of Canadian native legumes harbour diverse and novel Bradyrhizobium spp. that possess agricultural potential.</title>
        <authorList>
            <person name="Bromfield E.S.P."/>
            <person name="Cloutier S."/>
            <person name="Tambong J.T."/>
            <person name="Tran Thi T.V."/>
        </authorList>
    </citation>
    <scope>NUCLEOTIDE SEQUENCE</scope>
    <source>
        <strain evidence="1">1S5</strain>
    </source>
</reference>
<evidence type="ECO:0000313" key="1">
    <source>
        <dbReference type="EMBL" id="UPT89806.1"/>
    </source>
</evidence>
<name>A0A8T5VEZ3_9BRAD</name>
<gene>
    <name evidence="1" type="ORF">HAP41_0000012990</name>
</gene>
<sequence>MFSTLEGAKKFAKNLKSLFDDSGIIFPLNRCQKAAAIAGGFRDWHDLSRSLAGSDRPVDPGAFRRRLIAFLPQPCWIPALFWLDEGKLETTGGDGLSHNYYRAVVPYVLSSSVIHRSRSALLRPGSGPGQRLRESMVVSLLLGGKGSKKLIPQLEPDTLAFVVSGDTASLFGVDAEHPRFEKDFAALVAAGIFECEDGILRVLPADKDEVAAHAARGFTDRAQYFAGVGGDEAIEALAVALSAAGVEQATHVAEAIVGEVSETHVIPSAPILELLSKLAEDGQLVAVARAWRVFAMIHPKSAKLVHDSVPAKILSLYLARNRGIDVDRTVGWMSTKSEWAEAVKAALNDPARFKKTVDEMADAIAVTG</sequence>
<dbReference type="Proteomes" id="UP000551709">
    <property type="component" value="Chromosome"/>
</dbReference>
<dbReference type="RefSeq" id="WP_166101392.1">
    <property type="nucleotide sequence ID" value="NZ_CP096255.1"/>
</dbReference>
<evidence type="ECO:0000313" key="2">
    <source>
        <dbReference type="Proteomes" id="UP000551709"/>
    </source>
</evidence>
<accession>A0A8T5VEZ3</accession>
<proteinExistence type="predicted"/>
<dbReference type="AlphaFoldDB" id="A0A8T5VEZ3"/>
<protein>
    <submittedName>
        <fullName evidence="1">Uncharacterized protein</fullName>
    </submittedName>
</protein>
<organism evidence="1 2">
    <name type="scientific">Bradyrhizobium barranii subsp. apii</name>
    <dbReference type="NCBI Taxonomy" id="2819348"/>
    <lineage>
        <taxon>Bacteria</taxon>
        <taxon>Pseudomonadati</taxon>
        <taxon>Pseudomonadota</taxon>
        <taxon>Alphaproteobacteria</taxon>
        <taxon>Hyphomicrobiales</taxon>
        <taxon>Nitrobacteraceae</taxon>
        <taxon>Bradyrhizobium</taxon>
        <taxon>Bradyrhizobium barranii</taxon>
    </lineage>
</organism>
<reference evidence="1" key="2">
    <citation type="submission" date="2022-04" db="EMBL/GenBank/DDBJ databases">
        <authorList>
            <person name="Bromfield E.S.P."/>
            <person name="Cloutier S."/>
        </authorList>
    </citation>
    <scope>NUCLEOTIDE SEQUENCE</scope>
    <source>
        <strain evidence="1">1S5</strain>
    </source>
</reference>